<feature type="transmembrane region" description="Helical" evidence="8">
    <location>
        <begin position="12"/>
        <end position="30"/>
    </location>
</feature>
<evidence type="ECO:0000313" key="11">
    <source>
        <dbReference type="Proteomes" id="UP001165060"/>
    </source>
</evidence>
<feature type="transmembrane region" description="Helical" evidence="8">
    <location>
        <begin position="419"/>
        <end position="443"/>
    </location>
</feature>
<feature type="transmembrane region" description="Helical" evidence="8">
    <location>
        <begin position="323"/>
        <end position="341"/>
    </location>
</feature>
<keyword evidence="6 8" id="KW-0472">Membrane</keyword>
<evidence type="ECO:0000256" key="5">
    <source>
        <dbReference type="ARBA" id="ARBA00022989"/>
    </source>
</evidence>
<keyword evidence="5 8" id="KW-1133">Transmembrane helix</keyword>
<gene>
    <name evidence="10" type="ORF">TeGR_g142</name>
</gene>
<dbReference type="Gene3D" id="3.40.50.720">
    <property type="entry name" value="NAD(P)-binding Rossmann-like Domain"/>
    <property type="match status" value="1"/>
</dbReference>
<feature type="domain" description="Cation/H+ exchanger transmembrane" evidence="9">
    <location>
        <begin position="284"/>
        <end position="629"/>
    </location>
</feature>
<feature type="transmembrane region" description="Helical" evidence="8">
    <location>
        <begin position="559"/>
        <end position="579"/>
    </location>
</feature>
<evidence type="ECO:0000256" key="7">
    <source>
        <dbReference type="SAM" id="MobiDB-lite"/>
    </source>
</evidence>
<feature type="region of interest" description="Disordered" evidence="7">
    <location>
        <begin position="684"/>
        <end position="704"/>
    </location>
</feature>
<keyword evidence="4 8" id="KW-0812">Transmembrane</keyword>
<evidence type="ECO:0000256" key="4">
    <source>
        <dbReference type="ARBA" id="ARBA00022692"/>
    </source>
</evidence>
<evidence type="ECO:0000256" key="3">
    <source>
        <dbReference type="ARBA" id="ARBA00022448"/>
    </source>
</evidence>
<dbReference type="PANTHER" id="PTHR42751">
    <property type="entry name" value="SODIUM/HYDROGEN EXCHANGER FAMILY/TRKA DOMAIN PROTEIN"/>
    <property type="match status" value="1"/>
</dbReference>
<feature type="transmembrane region" description="Helical" evidence="8">
    <location>
        <begin position="140"/>
        <end position="161"/>
    </location>
</feature>
<feature type="transmembrane region" description="Helical" evidence="8">
    <location>
        <begin position="36"/>
        <end position="57"/>
    </location>
</feature>
<sequence length="1211" mass="131882">MRFREFFGISGNFVATAILAQAVIAVILGFQSEAAGIPAVQVVCLHGIAVYAVFHLFNSAVYWRTLVEGLFDIQEGNVDPLEALNKIPAAKRLMKWYNDNFAIHTGGKYSLLLVIGAEVFELMVQATNANSMAGYVDWPALNFYGTLISTNCILFGICMLSDERFVSQSVIITVDVIMDASYIMFIIYVSNPASYWAIIMPLFLSVDMLNDSMTLQAHESVKHALFKQSTRKKNDESKANGTFEHEVIVDFAKRLNAGAENNRKEMAGGGEDSFAEELGVLLGLTALIALFMSFFRQSTIVAFIFVGVCVNAAGAEVDPVTLGHFSEVGILVLLFMAGLEVELDAFLKSWKAVTIVGLGQILFSTAFFAVLSIWLLPMMDLAVDAKSAVYFGLCMTFSSTILVLGHLKTSKSMGTVNGQMCLGTLVLQDATSVLSLAVLAALATGAGSCTQVTPVDCGAAADTTECSSLGDACTFSSSYNECKDACYYLTDSSDAEATSLESVCSAVSACAYSPDEGGGGILEAILILIAKLVAACVILYFLARFVLEKMFELFASSLELLYLGSLGYCTGLAALAIKLEFSGEIMAFLAGVSLTQLEYKLHIESKMEPIKSLGVAIFFIALGLQLELNEKLVDALPLQKSGRGDDTWAFEHQLTDRTIEELNADLAETEAEMEAARKQMSLTAEEKRLHSGNKKQTGRGRGLTVTNSGKSDVLHGLIEGYVIVERHLLFCCLRGGRMMFWDDQHDVGHVPPKTTWDISGMTIEVIKDETQHMRDLHKMKQLSDRGVGKKNSFRSLAELTGGGDGGGMFGALRRRLFKKADSELPAADVEAPVTTTPPMHEESDGDDSDLDIDGELDDDVHSDSDTEDEAQFHPWEWTIVLAHLHRTEHGAEVGEDPMKLEIHGLEDHSDHDVSDWNDAINVALETLNPIALRRAHIKEAIMAGGGRESEGGEGFWGRMRGKSMARRMQVHDHRNEIICLGYNEMFPAVLQLADAIDKEVVVVEYDIGKIGTVKRLYNKEQRVADAGQKKGGGRKMKDKRESLTEKELGDAVGNLAAAAAATTEKSPDPASAVDPSKLRGVACDYADIHDPESWEELEMDQAFMVVCTMKGAHHAEKAILNWLRKHGSDTIFVGVTSNNADALHLYEHGAHYVLQTDALAMRSASSLFIDTVARVGDGSQLMAAGMAHATRLRALKRNAKRKFLYETGPAG</sequence>
<protein>
    <recommendedName>
        <fullName evidence="9">Cation/H+ exchanger transmembrane domain-containing protein</fullName>
    </recommendedName>
</protein>
<evidence type="ECO:0000256" key="8">
    <source>
        <dbReference type="SAM" id="Phobius"/>
    </source>
</evidence>
<feature type="region of interest" description="Disordered" evidence="7">
    <location>
        <begin position="1025"/>
        <end position="1045"/>
    </location>
</feature>
<evidence type="ECO:0000256" key="1">
    <source>
        <dbReference type="ARBA" id="ARBA00004141"/>
    </source>
</evidence>
<organism evidence="10 11">
    <name type="scientific">Tetraparma gracilis</name>
    <dbReference type="NCBI Taxonomy" id="2962635"/>
    <lineage>
        <taxon>Eukaryota</taxon>
        <taxon>Sar</taxon>
        <taxon>Stramenopiles</taxon>
        <taxon>Ochrophyta</taxon>
        <taxon>Bolidophyceae</taxon>
        <taxon>Parmales</taxon>
        <taxon>Triparmaceae</taxon>
        <taxon>Tetraparma</taxon>
    </lineage>
</organism>
<feature type="transmembrane region" description="Helical" evidence="8">
    <location>
        <begin position="388"/>
        <end position="407"/>
    </location>
</feature>
<proteinExistence type="inferred from homology"/>
<dbReference type="Pfam" id="PF00999">
    <property type="entry name" value="Na_H_Exchanger"/>
    <property type="match status" value="1"/>
</dbReference>
<feature type="region of interest" description="Disordered" evidence="7">
    <location>
        <begin position="823"/>
        <end position="869"/>
    </location>
</feature>
<keyword evidence="11" id="KW-1185">Reference proteome</keyword>
<evidence type="ECO:0000313" key="10">
    <source>
        <dbReference type="EMBL" id="GMI56106.1"/>
    </source>
</evidence>
<feature type="transmembrane region" description="Helical" evidence="8">
    <location>
        <begin position="300"/>
        <end position="317"/>
    </location>
</feature>
<dbReference type="Gene3D" id="1.20.1530.20">
    <property type="match status" value="2"/>
</dbReference>
<dbReference type="InterPro" id="IPR038770">
    <property type="entry name" value="Na+/solute_symporter_sf"/>
</dbReference>
<feature type="transmembrane region" description="Helical" evidence="8">
    <location>
        <begin position="524"/>
        <end position="547"/>
    </location>
</feature>
<feature type="transmembrane region" description="Helical" evidence="8">
    <location>
        <begin position="353"/>
        <end position="376"/>
    </location>
</feature>
<dbReference type="EMBL" id="BRYB01006375">
    <property type="protein sequence ID" value="GMI56106.1"/>
    <property type="molecule type" value="Genomic_DNA"/>
</dbReference>
<dbReference type="Proteomes" id="UP001165060">
    <property type="component" value="Unassembled WGS sequence"/>
</dbReference>
<feature type="transmembrane region" description="Helical" evidence="8">
    <location>
        <begin position="101"/>
        <end position="120"/>
    </location>
</feature>
<dbReference type="PANTHER" id="PTHR42751:SF3">
    <property type="entry name" value="SODIUM_GLUTAMATE SYMPORTER"/>
    <property type="match status" value="1"/>
</dbReference>
<feature type="transmembrane region" description="Helical" evidence="8">
    <location>
        <begin position="278"/>
        <end position="295"/>
    </location>
</feature>
<comment type="caution">
    <text evidence="10">The sequence shown here is derived from an EMBL/GenBank/DDBJ whole genome shotgun (WGS) entry which is preliminary data.</text>
</comment>
<comment type="similarity">
    <text evidence="2">Belongs to the monovalent cation:proton antiporter 2 (CPA2) transporter (TC 2.A.37) family.</text>
</comment>
<feature type="transmembrane region" description="Helical" evidence="8">
    <location>
        <begin position="182"/>
        <end position="204"/>
    </location>
</feature>
<evidence type="ECO:0000256" key="6">
    <source>
        <dbReference type="ARBA" id="ARBA00023136"/>
    </source>
</evidence>
<evidence type="ECO:0000256" key="2">
    <source>
        <dbReference type="ARBA" id="ARBA00005551"/>
    </source>
</evidence>
<feature type="compositionally biased region" description="Acidic residues" evidence="7">
    <location>
        <begin position="843"/>
        <end position="858"/>
    </location>
</feature>
<accession>A0ABQ6NCT7</accession>
<name>A0ABQ6NCT7_9STRA</name>
<evidence type="ECO:0000259" key="9">
    <source>
        <dbReference type="Pfam" id="PF00999"/>
    </source>
</evidence>
<dbReference type="InterPro" id="IPR006153">
    <property type="entry name" value="Cation/H_exchanger_TM"/>
</dbReference>
<reference evidence="10 11" key="1">
    <citation type="journal article" date="2023" name="Commun. Biol.">
        <title>Genome analysis of Parmales, the sister group of diatoms, reveals the evolutionary specialization of diatoms from phago-mixotrophs to photoautotrophs.</title>
        <authorList>
            <person name="Ban H."/>
            <person name="Sato S."/>
            <person name="Yoshikawa S."/>
            <person name="Yamada K."/>
            <person name="Nakamura Y."/>
            <person name="Ichinomiya M."/>
            <person name="Sato N."/>
            <person name="Blanc-Mathieu R."/>
            <person name="Endo H."/>
            <person name="Kuwata A."/>
            <person name="Ogata H."/>
        </authorList>
    </citation>
    <scope>NUCLEOTIDE SEQUENCE [LARGE SCALE GENOMIC DNA]</scope>
</reference>
<keyword evidence="3" id="KW-0813">Transport</keyword>
<comment type="subcellular location">
    <subcellularLocation>
        <location evidence="1">Membrane</location>
        <topology evidence="1">Multi-pass membrane protein</topology>
    </subcellularLocation>
</comment>